<sequence length="194" mass="23309">MGKDKITRFLDSESEEELNSYNRFKKRRRIFEVHSSTEEEEVIENENLQNSTFKEGFREHRSGTYIQKIRKIKRNSRKRYDTQSGKIIPAKVFQNEDCQCRKDCLKNLNETERKRIFEMFWNLGDFNKQNILLYEATGRSVVKRGGQRNGKGSCRNESFTYWLNYKTGKVAVCKNFFFRYFSNKRRTIDTCIKI</sequence>
<evidence type="ECO:0000313" key="1">
    <source>
        <dbReference type="EMBL" id="CAH1114782.1"/>
    </source>
</evidence>
<reference evidence="1" key="1">
    <citation type="submission" date="2022-01" db="EMBL/GenBank/DDBJ databases">
        <authorList>
            <person name="King R."/>
        </authorList>
    </citation>
    <scope>NUCLEOTIDE SEQUENCE</scope>
</reference>
<gene>
    <name evidence="1" type="ORF">PSYICH_LOCUS14310</name>
</gene>
<keyword evidence="2" id="KW-1185">Reference proteome</keyword>
<dbReference type="AlphaFoldDB" id="A0A9P0D5S8"/>
<protein>
    <submittedName>
        <fullName evidence="1">Uncharacterized protein</fullName>
    </submittedName>
</protein>
<dbReference type="EMBL" id="OV651820">
    <property type="protein sequence ID" value="CAH1114782.1"/>
    <property type="molecule type" value="Genomic_DNA"/>
</dbReference>
<dbReference type="Proteomes" id="UP001153636">
    <property type="component" value="Chromosome 8"/>
</dbReference>
<organism evidence="1 2">
    <name type="scientific">Psylliodes chrysocephalus</name>
    <dbReference type="NCBI Taxonomy" id="3402493"/>
    <lineage>
        <taxon>Eukaryota</taxon>
        <taxon>Metazoa</taxon>
        <taxon>Ecdysozoa</taxon>
        <taxon>Arthropoda</taxon>
        <taxon>Hexapoda</taxon>
        <taxon>Insecta</taxon>
        <taxon>Pterygota</taxon>
        <taxon>Neoptera</taxon>
        <taxon>Endopterygota</taxon>
        <taxon>Coleoptera</taxon>
        <taxon>Polyphaga</taxon>
        <taxon>Cucujiformia</taxon>
        <taxon>Chrysomeloidea</taxon>
        <taxon>Chrysomelidae</taxon>
        <taxon>Galerucinae</taxon>
        <taxon>Alticini</taxon>
        <taxon>Psylliodes</taxon>
    </lineage>
</organism>
<dbReference type="OrthoDB" id="6759783at2759"/>
<dbReference type="PANTHER" id="PTHR10773:SF19">
    <property type="match status" value="1"/>
</dbReference>
<accession>A0A9P0D5S8</accession>
<evidence type="ECO:0000313" key="2">
    <source>
        <dbReference type="Proteomes" id="UP001153636"/>
    </source>
</evidence>
<name>A0A9P0D5S8_9CUCU</name>
<proteinExistence type="predicted"/>
<dbReference type="PANTHER" id="PTHR10773">
    <property type="entry name" value="DNA-DIRECTED RNA POLYMERASES I, II, AND III SUBUNIT RPABC2"/>
    <property type="match status" value="1"/>
</dbReference>